<reference evidence="2 3" key="1">
    <citation type="submission" date="2016-07" db="EMBL/GenBank/DDBJ databases">
        <title>Pervasive Adenine N6-methylation of Active Genes in Fungi.</title>
        <authorList>
            <consortium name="DOE Joint Genome Institute"/>
            <person name="Mondo S.J."/>
            <person name="Dannebaum R.O."/>
            <person name="Kuo R.C."/>
            <person name="Labutti K."/>
            <person name="Haridas S."/>
            <person name="Kuo A."/>
            <person name="Salamov A."/>
            <person name="Ahrendt S.R."/>
            <person name="Lipzen A."/>
            <person name="Sullivan W."/>
            <person name="Andreopoulos W.B."/>
            <person name="Clum A."/>
            <person name="Lindquist E."/>
            <person name="Daum C."/>
            <person name="Ramamoorthy G.K."/>
            <person name="Gryganskyi A."/>
            <person name="Culley D."/>
            <person name="Magnuson J.K."/>
            <person name="James T.Y."/>
            <person name="O'Malley M.A."/>
            <person name="Stajich J.E."/>
            <person name="Spatafora J.W."/>
            <person name="Visel A."/>
            <person name="Grigoriev I.V."/>
        </authorList>
    </citation>
    <scope>NUCLEOTIDE SEQUENCE [LARGE SCALE GENOMIC DNA]</scope>
    <source>
        <strain evidence="2 3">12-1054</strain>
    </source>
</reference>
<sequence>MDYTAKKGKLKLKGGIKKKTSKPKSTAVASAQAQTEADTAASASASASASDAQESLRKRDTRTPAQRKFDEIKRIREQREIERTGGQSHQERIQAMNTHLSRLSEHHDMPKIGPG</sequence>
<dbReference type="EMBL" id="MCFI01000029">
    <property type="protein sequence ID" value="ORY74627.1"/>
    <property type="molecule type" value="Genomic_DNA"/>
</dbReference>
<dbReference type="AlphaFoldDB" id="A0A1Y2ESV1"/>
<dbReference type="PANTHER" id="PTHR13282">
    <property type="entry name" value="PROTEIN FAM32A"/>
    <property type="match status" value="1"/>
</dbReference>
<dbReference type="PANTHER" id="PTHR13282:SF6">
    <property type="entry name" value="PROTEIN FAM32A"/>
    <property type="match status" value="1"/>
</dbReference>
<evidence type="ECO:0000313" key="3">
    <source>
        <dbReference type="Proteomes" id="UP000193685"/>
    </source>
</evidence>
<dbReference type="Pfam" id="PF08555">
    <property type="entry name" value="FAM32A"/>
    <property type="match status" value="1"/>
</dbReference>
<accession>A0A1Y2ESV1</accession>
<keyword evidence="3" id="KW-1185">Reference proteome</keyword>
<feature type="compositionally biased region" description="Basic residues" evidence="1">
    <location>
        <begin position="1"/>
        <end position="22"/>
    </location>
</feature>
<dbReference type="OMA" id="QLSEHHD"/>
<evidence type="ECO:0000313" key="2">
    <source>
        <dbReference type="EMBL" id="ORY74627.1"/>
    </source>
</evidence>
<dbReference type="RefSeq" id="XP_040722101.1">
    <property type="nucleotide sequence ID" value="XM_040870779.1"/>
</dbReference>
<protein>
    <recommendedName>
        <fullName evidence="4">DUF1754-domain-containing protein</fullName>
    </recommendedName>
</protein>
<dbReference type="GeneID" id="63787378"/>
<evidence type="ECO:0000256" key="1">
    <source>
        <dbReference type="SAM" id="MobiDB-lite"/>
    </source>
</evidence>
<dbReference type="Proteomes" id="UP000193685">
    <property type="component" value="Unassembled WGS sequence"/>
</dbReference>
<dbReference type="STRING" id="56484.A0A1Y2ESV1"/>
<dbReference type="OrthoDB" id="205403at2759"/>
<gene>
    <name evidence="2" type="ORF">BCR37DRAFT_389880</name>
</gene>
<name>A0A1Y2ESV1_PROLT</name>
<feature type="compositionally biased region" description="Basic and acidic residues" evidence="1">
    <location>
        <begin position="54"/>
        <end position="83"/>
    </location>
</feature>
<comment type="caution">
    <text evidence="2">The sequence shown here is derived from an EMBL/GenBank/DDBJ whole genome shotgun (WGS) entry which is preliminary data.</text>
</comment>
<dbReference type="GO" id="GO:0005730">
    <property type="term" value="C:nucleolus"/>
    <property type="evidence" value="ECO:0007669"/>
    <property type="project" value="TreeGrafter"/>
</dbReference>
<evidence type="ECO:0008006" key="4">
    <source>
        <dbReference type="Google" id="ProtNLM"/>
    </source>
</evidence>
<organism evidence="2 3">
    <name type="scientific">Protomyces lactucae-debilis</name>
    <dbReference type="NCBI Taxonomy" id="2754530"/>
    <lineage>
        <taxon>Eukaryota</taxon>
        <taxon>Fungi</taxon>
        <taxon>Dikarya</taxon>
        <taxon>Ascomycota</taxon>
        <taxon>Taphrinomycotina</taxon>
        <taxon>Taphrinomycetes</taxon>
        <taxon>Taphrinales</taxon>
        <taxon>Protomycetaceae</taxon>
        <taxon>Protomyces</taxon>
    </lineage>
</organism>
<feature type="compositionally biased region" description="Low complexity" evidence="1">
    <location>
        <begin position="23"/>
        <end position="53"/>
    </location>
</feature>
<feature type="region of interest" description="Disordered" evidence="1">
    <location>
        <begin position="1"/>
        <end position="92"/>
    </location>
</feature>
<dbReference type="InterPro" id="IPR013865">
    <property type="entry name" value="FAM32A"/>
</dbReference>
<proteinExistence type="predicted"/>